<evidence type="ECO:0000313" key="4">
    <source>
        <dbReference type="Proteomes" id="UP001596915"/>
    </source>
</evidence>
<dbReference type="EMBL" id="JBHTGL010000005">
    <property type="protein sequence ID" value="MFD0622215.1"/>
    <property type="molecule type" value="Genomic_DNA"/>
</dbReference>
<sequence>MIPADANELVTSKDIEGKYKVTDANVAYWVTLDGFPEGWPSGPGRTLVRDAARVDEWLRENLPVYWAQGQNSDNPYGLPEGGPQDLVKLSDICAWEGKALGRKEPVPEVTLRAYISRKKMPGPDRTPGDGQRPEVTERMWFRKTAYDFVNRPRRMRRQKKSEDQAVAEQAPAGPGASPSRTSIARTGHDAQSIATTYCVSGQTARGWTRVEGFPKARYSAAEVDEWVRHNSRRTWNSAQRRAELTDQARAGSPAANSDNPNVLSKGGPKDPVRLAEQAPEAAGVIPSHLSTARRGHIDAQGIATTYDVTRQTASGWTRIEGFPEARYGAAEVDEWVRRNRRPSWNSAQRRAELTDQTRAGSPAADSAIEAQGDQAEPTQALEPAPDAPGEQAELSVEMIGPRYGVSEHTGLQWTKVEDKQKVGKIIRRAFPAPLRTRPRVYDQHMVDLWVKEHRPHVWAAFKGTGPALLNPLPEGDPLDLLDIYDFAEVVGMATRGEPLARETIASYHSRGQIPFADRTPEDGKEPKVLQDHWYRRTVYEFVLSRRGSGNFEVRESRA</sequence>
<reference evidence="3" key="1">
    <citation type="journal article" date="2014" name="Int. J. Syst. Evol. Microbiol.">
        <title>Complete genome of a new Firmicutes species belonging to the dominant human colonic microbiota ('Ruminococcus bicirculans') reveals two chromosomes and a selective capacity to utilize plant glucans.</title>
        <authorList>
            <consortium name="NISC Comparative Sequencing Program"/>
            <person name="Wegmann U."/>
            <person name="Louis P."/>
            <person name="Goesmann A."/>
            <person name="Henrissat B."/>
            <person name="Duncan S.H."/>
            <person name="Flint H.J."/>
        </authorList>
    </citation>
    <scope>NUCLEOTIDE SEQUENCE</scope>
    <source>
        <strain evidence="3">JCM 12607</strain>
    </source>
</reference>
<comment type="caution">
    <text evidence="3">The sequence shown here is derived from an EMBL/GenBank/DDBJ whole genome shotgun (WGS) entry which is preliminary data.</text>
</comment>
<dbReference type="Proteomes" id="UP001596915">
    <property type="component" value="Unassembled WGS sequence"/>
</dbReference>
<reference evidence="3" key="3">
    <citation type="submission" date="2024-09" db="EMBL/GenBank/DDBJ databases">
        <authorList>
            <person name="Sun Q."/>
            <person name="Mori K."/>
        </authorList>
    </citation>
    <scope>NUCLEOTIDE SEQUENCE</scope>
    <source>
        <strain evidence="3">JCM 12607</strain>
    </source>
</reference>
<dbReference type="EMBL" id="JBHTGL010000006">
    <property type="protein sequence ID" value="MFD0622409.1"/>
    <property type="molecule type" value="Genomic_DNA"/>
</dbReference>
<evidence type="ECO:0000313" key="3">
    <source>
        <dbReference type="EMBL" id="MFD0622409.1"/>
    </source>
</evidence>
<evidence type="ECO:0000313" key="2">
    <source>
        <dbReference type="EMBL" id="MFD0622215.1"/>
    </source>
</evidence>
<reference evidence="4" key="2">
    <citation type="journal article" date="2019" name="Int. J. Syst. Evol. Microbiol.">
        <title>The Global Catalogue of Microorganisms (GCM) 10K type strain sequencing project: providing services to taxonomists for standard genome sequencing and annotation.</title>
        <authorList>
            <consortium name="The Broad Institute Genomics Platform"/>
            <consortium name="The Broad Institute Genome Sequencing Center for Infectious Disease"/>
            <person name="Wu L."/>
            <person name="Ma J."/>
        </authorList>
    </citation>
    <scope>NUCLEOTIDE SEQUENCE [LARGE SCALE GENOMIC DNA]</scope>
    <source>
        <strain evidence="4">JCM 12607</strain>
    </source>
</reference>
<feature type="region of interest" description="Disordered" evidence="1">
    <location>
        <begin position="244"/>
        <end position="272"/>
    </location>
</feature>
<feature type="region of interest" description="Disordered" evidence="1">
    <location>
        <begin position="344"/>
        <end position="391"/>
    </location>
</feature>
<organism evidence="3 4">
    <name type="scientific">Streptomyces sanglieri</name>
    <dbReference type="NCBI Taxonomy" id="193460"/>
    <lineage>
        <taxon>Bacteria</taxon>
        <taxon>Bacillati</taxon>
        <taxon>Actinomycetota</taxon>
        <taxon>Actinomycetes</taxon>
        <taxon>Kitasatosporales</taxon>
        <taxon>Streptomycetaceae</taxon>
        <taxon>Streptomyces</taxon>
    </lineage>
</organism>
<feature type="region of interest" description="Disordered" evidence="1">
    <location>
        <begin position="151"/>
        <end position="186"/>
    </location>
</feature>
<proteinExistence type="predicted"/>
<accession>A0ABW2WLI1</accession>
<gene>
    <name evidence="2" type="ORF">ACFQ2K_04665</name>
    <name evidence="3" type="ORF">ACFQ2K_05775</name>
</gene>
<protein>
    <submittedName>
        <fullName evidence="3">Uncharacterized protein</fullName>
    </submittedName>
</protein>
<name>A0ABW2WLI1_9ACTN</name>
<evidence type="ECO:0000256" key="1">
    <source>
        <dbReference type="SAM" id="MobiDB-lite"/>
    </source>
</evidence>
<keyword evidence="4" id="KW-1185">Reference proteome</keyword>